<proteinExistence type="inferred from homology"/>
<feature type="transmembrane region" description="Helical" evidence="8">
    <location>
        <begin position="137"/>
        <end position="157"/>
    </location>
</feature>
<dbReference type="AlphaFoldDB" id="A0A6A8AFM4"/>
<evidence type="ECO:0000256" key="4">
    <source>
        <dbReference type="ARBA" id="ARBA00022475"/>
    </source>
</evidence>
<dbReference type="RefSeq" id="WP_153360457.1">
    <property type="nucleotide sequence ID" value="NZ_JAYKOO010000004.1"/>
</dbReference>
<evidence type="ECO:0000256" key="1">
    <source>
        <dbReference type="ARBA" id="ARBA00004651"/>
    </source>
</evidence>
<dbReference type="Proteomes" id="UP000435138">
    <property type="component" value="Unassembled WGS sequence"/>
</dbReference>
<organism evidence="9 10">
    <name type="scientific">Endobacterium cereale</name>
    <dbReference type="NCBI Taxonomy" id="2663029"/>
    <lineage>
        <taxon>Bacteria</taxon>
        <taxon>Pseudomonadati</taxon>
        <taxon>Pseudomonadota</taxon>
        <taxon>Alphaproteobacteria</taxon>
        <taxon>Hyphomicrobiales</taxon>
        <taxon>Rhizobiaceae</taxon>
        <taxon>Endobacterium</taxon>
    </lineage>
</organism>
<sequence length="254" mass="27229">MFLPSLDFFLAAIPAVVLVGLSKGGLGGALALMGVPLMALVVGPVEAAAIFLPILIVMDIVALWAWRKFNDRKTLLMILPGGIIGIALGWATSAMVSADALRVVIAIATILFALRYFQQKWMTPADHETSPLPHRPVSASFWGMLSGYASFVAHAGGPPFQIYVMPMRLDPRAYTGASVRFFALVNAVKVIPYFALGAFDTKNLTASATLLPVAFLATMAGAALVRRMNIDLFYPLMYALALAAGLKLLWDGLM</sequence>
<evidence type="ECO:0000256" key="7">
    <source>
        <dbReference type="ARBA" id="ARBA00023136"/>
    </source>
</evidence>
<dbReference type="EMBL" id="WIXI01000051">
    <property type="protein sequence ID" value="MQY50125.1"/>
    <property type="molecule type" value="Genomic_DNA"/>
</dbReference>
<evidence type="ECO:0000256" key="5">
    <source>
        <dbReference type="ARBA" id="ARBA00022692"/>
    </source>
</evidence>
<feature type="transmembrane region" description="Helical" evidence="8">
    <location>
        <begin position="208"/>
        <end position="226"/>
    </location>
</feature>
<accession>A0A6A8AFM4</accession>
<evidence type="ECO:0000256" key="3">
    <source>
        <dbReference type="ARBA" id="ARBA00022448"/>
    </source>
</evidence>
<keyword evidence="5 8" id="KW-0812">Transmembrane</keyword>
<protein>
    <recommendedName>
        <fullName evidence="8">Probable membrane transporter protein</fullName>
    </recommendedName>
</protein>
<name>A0A6A8AFM4_9HYPH</name>
<evidence type="ECO:0000256" key="8">
    <source>
        <dbReference type="RuleBase" id="RU363041"/>
    </source>
</evidence>
<evidence type="ECO:0000313" key="9">
    <source>
        <dbReference type="EMBL" id="MQY50125.1"/>
    </source>
</evidence>
<evidence type="ECO:0000256" key="6">
    <source>
        <dbReference type="ARBA" id="ARBA00022989"/>
    </source>
</evidence>
<evidence type="ECO:0000313" key="10">
    <source>
        <dbReference type="Proteomes" id="UP000435138"/>
    </source>
</evidence>
<keyword evidence="4 8" id="KW-1003">Cell membrane</keyword>
<keyword evidence="3" id="KW-0813">Transport</keyword>
<comment type="subcellular location">
    <subcellularLocation>
        <location evidence="1 8">Cell membrane</location>
        <topology evidence="1 8">Multi-pass membrane protein</topology>
    </subcellularLocation>
</comment>
<evidence type="ECO:0000256" key="2">
    <source>
        <dbReference type="ARBA" id="ARBA00009142"/>
    </source>
</evidence>
<keyword evidence="7 8" id="KW-0472">Membrane</keyword>
<dbReference type="GO" id="GO:0005886">
    <property type="term" value="C:plasma membrane"/>
    <property type="evidence" value="ECO:0007669"/>
    <property type="project" value="UniProtKB-SubCell"/>
</dbReference>
<keyword evidence="10" id="KW-1185">Reference proteome</keyword>
<feature type="transmembrane region" description="Helical" evidence="8">
    <location>
        <begin position="75"/>
        <end position="94"/>
    </location>
</feature>
<dbReference type="InterPro" id="IPR002781">
    <property type="entry name" value="TM_pro_TauE-like"/>
</dbReference>
<dbReference type="PANTHER" id="PTHR30269:SF37">
    <property type="entry name" value="MEMBRANE TRANSPORTER PROTEIN"/>
    <property type="match status" value="1"/>
</dbReference>
<feature type="transmembrane region" description="Helical" evidence="8">
    <location>
        <begin position="100"/>
        <end position="117"/>
    </location>
</feature>
<comment type="similarity">
    <text evidence="2 8">Belongs to the 4-toluene sulfonate uptake permease (TSUP) (TC 2.A.102) family.</text>
</comment>
<dbReference type="Pfam" id="PF01925">
    <property type="entry name" value="TauE"/>
    <property type="match status" value="1"/>
</dbReference>
<comment type="caution">
    <text evidence="9">The sequence shown here is derived from an EMBL/GenBank/DDBJ whole genome shotgun (WGS) entry which is preliminary data.</text>
</comment>
<keyword evidence="6 8" id="KW-1133">Transmembrane helix</keyword>
<feature type="transmembrane region" description="Helical" evidence="8">
    <location>
        <begin position="47"/>
        <end position="66"/>
    </location>
</feature>
<feature type="transmembrane region" description="Helical" evidence="8">
    <location>
        <begin position="232"/>
        <end position="250"/>
    </location>
</feature>
<reference evidence="9 10" key="1">
    <citation type="submission" date="2019-11" db="EMBL/GenBank/DDBJ databases">
        <title>Genome analysis of Rhizobacterium cereale a novel genus and species isolated from maize roots in North Spain.</title>
        <authorList>
            <person name="Menendez E."/>
            <person name="Flores-Felix J.D."/>
            <person name="Ramirez-Bahena M.-H."/>
            <person name="Igual J.M."/>
            <person name="Garcia-Fraile P."/>
            <person name="Peix A."/>
            <person name="Velazquez E."/>
        </authorList>
    </citation>
    <scope>NUCLEOTIDE SEQUENCE [LARGE SCALE GENOMIC DNA]</scope>
    <source>
        <strain evidence="9 10">RZME27</strain>
    </source>
</reference>
<feature type="transmembrane region" description="Helical" evidence="8">
    <location>
        <begin position="177"/>
        <end position="196"/>
    </location>
</feature>
<dbReference type="PANTHER" id="PTHR30269">
    <property type="entry name" value="TRANSMEMBRANE PROTEIN YFCA"/>
    <property type="match status" value="1"/>
</dbReference>
<dbReference type="InterPro" id="IPR052017">
    <property type="entry name" value="TSUP"/>
</dbReference>
<gene>
    <name evidence="9" type="ORF">GAO09_29265</name>
</gene>